<evidence type="ECO:0000259" key="1">
    <source>
        <dbReference type="Pfam" id="PF00675"/>
    </source>
</evidence>
<feature type="domain" description="Peptidase M16 C-terminal" evidence="2">
    <location>
        <begin position="192"/>
        <end position="363"/>
    </location>
</feature>
<evidence type="ECO:0000313" key="4">
    <source>
        <dbReference type="Proteomes" id="UP000252770"/>
    </source>
</evidence>
<sequence>MTSTASSHAPIPPAVLPPPRWRFPEPTSDVTLDNGLRVLWYRVPGQYVLAATLVLPLPLSAEPPALEGVATITTRTLDEGTTAHPGEEFAERLEASGAAFGATLSLSGQQLMLDAPTTRVAEALPLLAEALRSPELRATDVERHVALRLAEIEQLEANSARTADRWLRRRLWQPGSRAHRLNGGEPETVAAITPDDVAAFHTAMGPAGATLVLAGDLPEPPVDLVTTNLGGWDGGRPDVPQAPRPAAPSVLLVDRPGSVQADLRLGGPAVDRRDPRWADLRVAATAVGGSFLSRLNRVLREERGFTYGVHLGLSPHHSGGSWTVAGSFRTEVVGATLTELRTLLDLDAAPLDAEETGAAVRQLAGQGPMRCATAEGVVDQVASSLLAGLPADHLDAELARLPEVTPESATAAYTEVVDPTAASLVVVGDAAALAPALTAAGYPDVEVVSS</sequence>
<dbReference type="SUPFAM" id="SSF63411">
    <property type="entry name" value="LuxS/MPP-like metallohydrolase"/>
    <property type="match status" value="2"/>
</dbReference>
<organism evidence="3 4">
    <name type="scientific">Desertihabitans brevis</name>
    <dbReference type="NCBI Taxonomy" id="2268447"/>
    <lineage>
        <taxon>Bacteria</taxon>
        <taxon>Bacillati</taxon>
        <taxon>Actinomycetota</taxon>
        <taxon>Actinomycetes</taxon>
        <taxon>Propionibacteriales</taxon>
        <taxon>Propionibacteriaceae</taxon>
        <taxon>Desertihabitans</taxon>
    </lineage>
</organism>
<accession>A0A367YYQ4</accession>
<dbReference type="GO" id="GO:0046872">
    <property type="term" value="F:metal ion binding"/>
    <property type="evidence" value="ECO:0007669"/>
    <property type="project" value="InterPro"/>
</dbReference>
<keyword evidence="4" id="KW-1185">Reference proteome</keyword>
<dbReference type="Proteomes" id="UP000252770">
    <property type="component" value="Unassembled WGS sequence"/>
</dbReference>
<dbReference type="Pfam" id="PF05193">
    <property type="entry name" value="Peptidase_M16_C"/>
    <property type="match status" value="1"/>
</dbReference>
<dbReference type="Pfam" id="PF00675">
    <property type="entry name" value="Peptidase_M16"/>
    <property type="match status" value="1"/>
</dbReference>
<comment type="caution">
    <text evidence="3">The sequence shown here is derived from an EMBL/GenBank/DDBJ whole genome shotgun (WGS) entry which is preliminary data.</text>
</comment>
<dbReference type="PANTHER" id="PTHR11851:SF224">
    <property type="entry name" value="PROCESSING PROTEASE"/>
    <property type="match status" value="1"/>
</dbReference>
<gene>
    <name evidence="3" type="ORF">DT076_00330</name>
</gene>
<name>A0A367YYQ4_9ACTN</name>
<dbReference type="EMBL" id="QOUI01000001">
    <property type="protein sequence ID" value="RCK70974.1"/>
    <property type="molecule type" value="Genomic_DNA"/>
</dbReference>
<feature type="domain" description="Peptidase M16 N-terminal" evidence="1">
    <location>
        <begin position="61"/>
        <end position="172"/>
    </location>
</feature>
<protein>
    <submittedName>
        <fullName evidence="3">Insulinase family protein</fullName>
    </submittedName>
</protein>
<dbReference type="Gene3D" id="3.30.830.10">
    <property type="entry name" value="Metalloenzyme, LuxS/M16 peptidase-like"/>
    <property type="match status" value="2"/>
</dbReference>
<dbReference type="AlphaFoldDB" id="A0A367YYQ4"/>
<dbReference type="PANTHER" id="PTHR11851">
    <property type="entry name" value="METALLOPROTEASE"/>
    <property type="match status" value="1"/>
</dbReference>
<dbReference type="InterPro" id="IPR011765">
    <property type="entry name" value="Pept_M16_N"/>
</dbReference>
<reference evidence="3 4" key="1">
    <citation type="submission" date="2018-07" db="EMBL/GenBank/DDBJ databases">
        <title>Desertimonas flava gen. nov. sp. nov.</title>
        <authorList>
            <person name="Liu S."/>
        </authorList>
    </citation>
    <scope>NUCLEOTIDE SEQUENCE [LARGE SCALE GENOMIC DNA]</scope>
    <source>
        <strain evidence="3 4">16Sb5-5</strain>
    </source>
</reference>
<evidence type="ECO:0000259" key="2">
    <source>
        <dbReference type="Pfam" id="PF05193"/>
    </source>
</evidence>
<evidence type="ECO:0000313" key="3">
    <source>
        <dbReference type="EMBL" id="RCK70974.1"/>
    </source>
</evidence>
<dbReference type="InterPro" id="IPR050361">
    <property type="entry name" value="MPP/UQCRC_Complex"/>
</dbReference>
<dbReference type="InterPro" id="IPR007863">
    <property type="entry name" value="Peptidase_M16_C"/>
</dbReference>
<proteinExistence type="predicted"/>
<dbReference type="InterPro" id="IPR011249">
    <property type="entry name" value="Metalloenz_LuxS/M16"/>
</dbReference>
<dbReference type="RefSeq" id="WP_114124677.1">
    <property type="nucleotide sequence ID" value="NZ_QOUI01000001.1"/>
</dbReference>